<dbReference type="Gene3D" id="1.20.58.430">
    <property type="entry name" value="Type IV secretion system, VirB5-domain"/>
    <property type="match status" value="1"/>
</dbReference>
<dbReference type="EMBL" id="JAFKCS010000003">
    <property type="protein sequence ID" value="MBN7819329.1"/>
    <property type="molecule type" value="Genomic_DNA"/>
</dbReference>
<dbReference type="Proteomes" id="UP000663992">
    <property type="component" value="Unassembled WGS sequence"/>
</dbReference>
<feature type="signal peptide" evidence="2">
    <location>
        <begin position="1"/>
        <end position="20"/>
    </location>
</feature>
<keyword evidence="1" id="KW-0175">Coiled coil</keyword>
<reference evidence="3 4" key="1">
    <citation type="submission" date="2021-03" db="EMBL/GenBank/DDBJ databases">
        <title>novel species isolated from a fishpond in China.</title>
        <authorList>
            <person name="Lu H."/>
            <person name="Cai Z."/>
        </authorList>
    </citation>
    <scope>NUCLEOTIDE SEQUENCE [LARGE SCALE GENOMIC DNA]</scope>
    <source>
        <strain evidence="3 4">Y57</strain>
    </source>
</reference>
<sequence length="259" mass="28945">MRLQTIFATFVIFTSNSVLATGIPTVDVANLVPTISNTVSNLQQQLQQYEQYVTQVKDLKAQYDQIVELKNQLETAKETFGSITGVRDMAKVLNNPLIQEQRNNLPEEWVATIDLFEDANQATLTGAYDLERVSAVNRMRKYLDKDDLSGAMMVAEEIEKRTKLRINQIANTDAIATTTYHTVGKQMAQVDEWIGQVDKTEDLKGSIDLNNRMMAELLVNQNRLLQIESAGTKLDAAKDESALSARAADMAQANTILAW</sequence>
<gene>
    <name evidence="3" type="ORF">J0A65_05600</name>
</gene>
<comment type="caution">
    <text evidence="3">The sequence shown here is derived from an EMBL/GenBank/DDBJ whole genome shotgun (WGS) entry which is preliminary data.</text>
</comment>
<accession>A0ABS3CS51</accession>
<keyword evidence="2" id="KW-0732">Signal</keyword>
<name>A0ABS3CS51_9ALTE</name>
<dbReference type="SUPFAM" id="SSF101082">
    <property type="entry name" value="Typo IV secretion system protein TraC"/>
    <property type="match status" value="1"/>
</dbReference>
<feature type="chain" id="PRO_5045952843" description="Type IV secretion system protein VirB5" evidence="2">
    <location>
        <begin position="21"/>
        <end position="259"/>
    </location>
</feature>
<dbReference type="Pfam" id="PF07996">
    <property type="entry name" value="T4SS"/>
    <property type="match status" value="1"/>
</dbReference>
<evidence type="ECO:0000313" key="3">
    <source>
        <dbReference type="EMBL" id="MBN7819329.1"/>
    </source>
</evidence>
<evidence type="ECO:0008006" key="5">
    <source>
        <dbReference type="Google" id="ProtNLM"/>
    </source>
</evidence>
<keyword evidence="4" id="KW-1185">Reference proteome</keyword>
<dbReference type="InterPro" id="IPR014158">
    <property type="entry name" value="T4SS_VirB5"/>
</dbReference>
<proteinExistence type="predicted"/>
<protein>
    <recommendedName>
        <fullName evidence="5">Type IV secretion system protein VirB5</fullName>
    </recommendedName>
</protein>
<evidence type="ECO:0000256" key="1">
    <source>
        <dbReference type="SAM" id="Coils"/>
    </source>
</evidence>
<organism evidence="3 4">
    <name type="scientific">Bowmanella yangjiangensis</name>
    <dbReference type="NCBI Taxonomy" id="2811230"/>
    <lineage>
        <taxon>Bacteria</taxon>
        <taxon>Pseudomonadati</taxon>
        <taxon>Pseudomonadota</taxon>
        <taxon>Gammaproteobacteria</taxon>
        <taxon>Alteromonadales</taxon>
        <taxon>Alteromonadaceae</taxon>
        <taxon>Bowmanella</taxon>
    </lineage>
</organism>
<feature type="coiled-coil region" evidence="1">
    <location>
        <begin position="39"/>
        <end position="79"/>
    </location>
</feature>
<dbReference type="InterPro" id="IPR023220">
    <property type="entry name" value="T4SS_VirB5-domain"/>
</dbReference>
<evidence type="ECO:0000256" key="2">
    <source>
        <dbReference type="SAM" id="SignalP"/>
    </source>
</evidence>
<evidence type="ECO:0000313" key="4">
    <source>
        <dbReference type="Proteomes" id="UP000663992"/>
    </source>
</evidence>
<dbReference type="RefSeq" id="WP_206593142.1">
    <property type="nucleotide sequence ID" value="NZ_JAFKCS010000003.1"/>
</dbReference>